<dbReference type="RefSeq" id="WP_095136232.1">
    <property type="nucleotide sequence ID" value="NZ_NIBG01000040.1"/>
</dbReference>
<organism evidence="2 3">
    <name type="scientific">Anaeromicrobium sediminis</name>
    <dbReference type="NCBI Taxonomy" id="1478221"/>
    <lineage>
        <taxon>Bacteria</taxon>
        <taxon>Bacillati</taxon>
        <taxon>Bacillota</taxon>
        <taxon>Clostridia</taxon>
        <taxon>Peptostreptococcales</taxon>
        <taxon>Thermotaleaceae</taxon>
        <taxon>Anaeromicrobium</taxon>
    </lineage>
</organism>
<reference evidence="2 3" key="1">
    <citation type="submission" date="2017-06" db="EMBL/GenBank/DDBJ databases">
        <title>Draft genome sequence of anaerobic fermentative bacterium Anaeromicrobium sediminis DY2726D isolated from West Pacific Ocean sediments.</title>
        <authorList>
            <person name="Zeng X."/>
        </authorList>
    </citation>
    <scope>NUCLEOTIDE SEQUENCE [LARGE SCALE GENOMIC DNA]</scope>
    <source>
        <strain evidence="2 3">DY2726D</strain>
    </source>
</reference>
<dbReference type="InterPro" id="IPR016181">
    <property type="entry name" value="Acyl_CoA_acyltransferase"/>
</dbReference>
<dbReference type="AlphaFoldDB" id="A0A267M8U6"/>
<proteinExistence type="predicted"/>
<sequence length="160" mass="18987">MEKYILTVLNEDYAKEICSWRYEGDYSVYDFSDWNVVVENRWDLSIKDKREAEFLAILLNNELIAYGRIVLYEEKAVIGVGLKPSWCGQGYGRKVMEVLIEESKKRLPNYTIGLEVRSFNKRAINCYKSIGFEIKNKYIKNTFKGKDEFIYMEYMGRYNT</sequence>
<dbReference type="Pfam" id="PF00583">
    <property type="entry name" value="Acetyltransf_1"/>
    <property type="match status" value="1"/>
</dbReference>
<gene>
    <name evidence="2" type="ORF">CCE28_21375</name>
</gene>
<dbReference type="SUPFAM" id="SSF55729">
    <property type="entry name" value="Acyl-CoA N-acyltransferases (Nat)"/>
    <property type="match status" value="1"/>
</dbReference>
<dbReference type="OrthoDB" id="423921at2"/>
<dbReference type="Proteomes" id="UP000216024">
    <property type="component" value="Unassembled WGS sequence"/>
</dbReference>
<dbReference type="InterPro" id="IPR000182">
    <property type="entry name" value="GNAT_dom"/>
</dbReference>
<evidence type="ECO:0000259" key="1">
    <source>
        <dbReference type="PROSITE" id="PS51186"/>
    </source>
</evidence>
<evidence type="ECO:0000313" key="3">
    <source>
        <dbReference type="Proteomes" id="UP000216024"/>
    </source>
</evidence>
<protein>
    <recommendedName>
        <fullName evidence="1">N-acetyltransferase domain-containing protein</fullName>
    </recommendedName>
</protein>
<dbReference type="EMBL" id="NIBG01000040">
    <property type="protein sequence ID" value="PAB56001.1"/>
    <property type="molecule type" value="Genomic_DNA"/>
</dbReference>
<keyword evidence="3" id="KW-1185">Reference proteome</keyword>
<dbReference type="PROSITE" id="PS51186">
    <property type="entry name" value="GNAT"/>
    <property type="match status" value="1"/>
</dbReference>
<comment type="caution">
    <text evidence="2">The sequence shown here is derived from an EMBL/GenBank/DDBJ whole genome shotgun (WGS) entry which is preliminary data.</text>
</comment>
<dbReference type="CDD" id="cd04301">
    <property type="entry name" value="NAT_SF"/>
    <property type="match status" value="1"/>
</dbReference>
<name>A0A267M8U6_9FIRM</name>
<dbReference type="Gene3D" id="3.40.630.30">
    <property type="match status" value="1"/>
</dbReference>
<dbReference type="GO" id="GO:0016747">
    <property type="term" value="F:acyltransferase activity, transferring groups other than amino-acyl groups"/>
    <property type="evidence" value="ECO:0007669"/>
    <property type="project" value="InterPro"/>
</dbReference>
<accession>A0A267M8U6</accession>
<feature type="domain" description="N-acetyltransferase" evidence="1">
    <location>
        <begin position="4"/>
        <end position="157"/>
    </location>
</feature>
<evidence type="ECO:0000313" key="2">
    <source>
        <dbReference type="EMBL" id="PAB56001.1"/>
    </source>
</evidence>